<dbReference type="PANTHER" id="PTHR47027">
    <property type="entry name" value="REVERSE TRANSCRIPTASE DOMAIN-CONTAINING PROTEIN"/>
    <property type="match status" value="1"/>
</dbReference>
<dbReference type="InterPro" id="IPR000477">
    <property type="entry name" value="RT_dom"/>
</dbReference>
<evidence type="ECO:0000256" key="1">
    <source>
        <dbReference type="SAM" id="MobiDB-lite"/>
    </source>
</evidence>
<evidence type="ECO:0000313" key="3">
    <source>
        <dbReference type="EMBL" id="KAJ8940881.1"/>
    </source>
</evidence>
<sequence length="389" mass="45265">MKNETDIIIGEYQTGFRSGRGIVDQIFALREIQAESFEHRKKIYVLFIDFKQAYDKMKREQLIRALKEMNFTDKIISMINLTLQRAEIRRKNQGKSIGKVQCRDWTEPRRSFITTLFKLALEKVIRQANINRGGLVYHKKHQCITYADDMAFITRSEKKMQELVKKLDTAAKMMGLEINEAKTKYMTWTEKEFCQGRYLEIKTDDGKQYNFEEVDRFKYLGPIFERQPGNAKPVYFRNPSKCEFKPWGHVKASTNPGDTVQEKMQRSLEQQMAIKFCVKLEKTAAETIPMLKKTFGVDCLSGRQIFRWHKALAEGREDVNDRNRAGRPSTSSSDDNVKRVPDLLNTDRRLSVRLISETLDITKTIVHEIVAYPKLVVQALLSGLLEIGR</sequence>
<dbReference type="PANTHER" id="PTHR47027:SF20">
    <property type="entry name" value="REVERSE TRANSCRIPTASE-LIKE PROTEIN WITH RNA-DIRECTED DNA POLYMERASE DOMAIN"/>
    <property type="match status" value="1"/>
</dbReference>
<dbReference type="PROSITE" id="PS50878">
    <property type="entry name" value="RT_POL"/>
    <property type="match status" value="1"/>
</dbReference>
<accession>A0AAV8XQL5</accession>
<feature type="domain" description="Reverse transcriptase" evidence="2">
    <location>
        <begin position="1"/>
        <end position="224"/>
    </location>
</feature>
<organism evidence="3 4">
    <name type="scientific">Aromia moschata</name>
    <dbReference type="NCBI Taxonomy" id="1265417"/>
    <lineage>
        <taxon>Eukaryota</taxon>
        <taxon>Metazoa</taxon>
        <taxon>Ecdysozoa</taxon>
        <taxon>Arthropoda</taxon>
        <taxon>Hexapoda</taxon>
        <taxon>Insecta</taxon>
        <taxon>Pterygota</taxon>
        <taxon>Neoptera</taxon>
        <taxon>Endopterygota</taxon>
        <taxon>Coleoptera</taxon>
        <taxon>Polyphaga</taxon>
        <taxon>Cucujiformia</taxon>
        <taxon>Chrysomeloidea</taxon>
        <taxon>Cerambycidae</taxon>
        <taxon>Cerambycinae</taxon>
        <taxon>Callichromatini</taxon>
        <taxon>Aromia</taxon>
    </lineage>
</organism>
<reference evidence="3" key="1">
    <citation type="journal article" date="2023" name="Insect Mol. Biol.">
        <title>Genome sequencing provides insights into the evolution of gene families encoding plant cell wall-degrading enzymes in longhorned beetles.</title>
        <authorList>
            <person name="Shin N.R."/>
            <person name="Okamura Y."/>
            <person name="Kirsch R."/>
            <person name="Pauchet Y."/>
        </authorList>
    </citation>
    <scope>NUCLEOTIDE SEQUENCE</scope>
    <source>
        <strain evidence="3">AMC_N1</strain>
    </source>
</reference>
<dbReference type="SUPFAM" id="SSF56672">
    <property type="entry name" value="DNA/RNA polymerases"/>
    <property type="match status" value="1"/>
</dbReference>
<dbReference type="AlphaFoldDB" id="A0AAV8XQL5"/>
<feature type="region of interest" description="Disordered" evidence="1">
    <location>
        <begin position="319"/>
        <end position="340"/>
    </location>
</feature>
<dbReference type="Proteomes" id="UP001162162">
    <property type="component" value="Unassembled WGS sequence"/>
</dbReference>
<evidence type="ECO:0000313" key="4">
    <source>
        <dbReference type="Proteomes" id="UP001162162"/>
    </source>
</evidence>
<gene>
    <name evidence="3" type="ORF">NQ318_000618</name>
</gene>
<comment type="caution">
    <text evidence="3">The sequence shown here is derived from an EMBL/GenBank/DDBJ whole genome shotgun (WGS) entry which is preliminary data.</text>
</comment>
<keyword evidence="4" id="KW-1185">Reference proteome</keyword>
<dbReference type="InterPro" id="IPR043502">
    <property type="entry name" value="DNA/RNA_pol_sf"/>
</dbReference>
<dbReference type="GO" id="GO:0071897">
    <property type="term" value="P:DNA biosynthetic process"/>
    <property type="evidence" value="ECO:0007669"/>
    <property type="project" value="UniProtKB-ARBA"/>
</dbReference>
<dbReference type="EMBL" id="JAPWTK010000404">
    <property type="protein sequence ID" value="KAJ8940881.1"/>
    <property type="molecule type" value="Genomic_DNA"/>
</dbReference>
<name>A0AAV8XQL5_9CUCU</name>
<evidence type="ECO:0000259" key="2">
    <source>
        <dbReference type="PROSITE" id="PS50878"/>
    </source>
</evidence>
<proteinExistence type="predicted"/>
<protein>
    <recommendedName>
        <fullName evidence="2">Reverse transcriptase domain-containing protein</fullName>
    </recommendedName>
</protein>
<dbReference type="Gene3D" id="1.10.10.1450">
    <property type="match status" value="1"/>
</dbReference>
<dbReference type="Pfam" id="PF00078">
    <property type="entry name" value="RVT_1"/>
    <property type="match status" value="1"/>
</dbReference>